<evidence type="ECO:0000256" key="1">
    <source>
        <dbReference type="ARBA" id="ARBA00023239"/>
    </source>
</evidence>
<reference evidence="3 4" key="1">
    <citation type="submission" date="2020-08" db="EMBL/GenBank/DDBJ databases">
        <title>Genomic Encyclopedia of Type Strains, Phase IV (KMG-IV): sequencing the most valuable type-strain genomes for metagenomic binning, comparative biology and taxonomic classification.</title>
        <authorList>
            <person name="Goeker M."/>
        </authorList>
    </citation>
    <scope>NUCLEOTIDE SEQUENCE [LARGE SCALE GENOMIC DNA]</scope>
    <source>
        <strain evidence="3 4">DSM 44197</strain>
    </source>
</reference>
<evidence type="ECO:0000313" key="3">
    <source>
        <dbReference type="EMBL" id="MBA8955903.1"/>
    </source>
</evidence>
<dbReference type="InterPro" id="IPR032465">
    <property type="entry name" value="ACMSD"/>
</dbReference>
<evidence type="ECO:0000313" key="4">
    <source>
        <dbReference type="Proteomes" id="UP000572680"/>
    </source>
</evidence>
<dbReference type="GO" id="GO:0019748">
    <property type="term" value="P:secondary metabolic process"/>
    <property type="evidence" value="ECO:0007669"/>
    <property type="project" value="TreeGrafter"/>
</dbReference>
<gene>
    <name evidence="3" type="ORF">HNR61_007585</name>
</gene>
<dbReference type="AlphaFoldDB" id="A0A7W3QR15"/>
<evidence type="ECO:0000259" key="2">
    <source>
        <dbReference type="Pfam" id="PF04909"/>
    </source>
</evidence>
<name>A0A7W3QR15_ACTNM</name>
<feature type="domain" description="Amidohydrolase-related" evidence="2">
    <location>
        <begin position="15"/>
        <end position="252"/>
    </location>
</feature>
<proteinExistence type="predicted"/>
<protein>
    <recommendedName>
        <fullName evidence="2">Amidohydrolase-related domain-containing protein</fullName>
    </recommendedName>
</protein>
<dbReference type="SUPFAM" id="SSF51556">
    <property type="entry name" value="Metallo-dependent hydrolases"/>
    <property type="match status" value="1"/>
</dbReference>
<comment type="caution">
    <text evidence="3">The sequence shown here is derived from an EMBL/GenBank/DDBJ whole genome shotgun (WGS) entry which is preliminary data.</text>
</comment>
<accession>A0A7W3QR15</accession>
<organism evidence="3 4">
    <name type="scientific">Actinomadura namibiensis</name>
    <dbReference type="NCBI Taxonomy" id="182080"/>
    <lineage>
        <taxon>Bacteria</taxon>
        <taxon>Bacillati</taxon>
        <taxon>Actinomycetota</taxon>
        <taxon>Actinomycetes</taxon>
        <taxon>Streptosporangiales</taxon>
        <taxon>Thermomonosporaceae</taxon>
        <taxon>Actinomadura</taxon>
    </lineage>
</organism>
<dbReference type="PANTHER" id="PTHR21240:SF28">
    <property type="entry name" value="ISO-OROTATE DECARBOXYLASE (EUROFUNG)"/>
    <property type="match status" value="1"/>
</dbReference>
<dbReference type="Proteomes" id="UP000572680">
    <property type="component" value="Unassembled WGS sequence"/>
</dbReference>
<dbReference type="GO" id="GO:0005737">
    <property type="term" value="C:cytoplasm"/>
    <property type="evidence" value="ECO:0007669"/>
    <property type="project" value="TreeGrafter"/>
</dbReference>
<dbReference type="GO" id="GO:0016831">
    <property type="term" value="F:carboxy-lyase activity"/>
    <property type="evidence" value="ECO:0007669"/>
    <property type="project" value="InterPro"/>
</dbReference>
<dbReference type="CDD" id="cd01292">
    <property type="entry name" value="metallo-dependent_hydrolases"/>
    <property type="match status" value="1"/>
</dbReference>
<dbReference type="EMBL" id="JACJIA010000013">
    <property type="protein sequence ID" value="MBA8955903.1"/>
    <property type="molecule type" value="Genomic_DNA"/>
</dbReference>
<dbReference type="Gene3D" id="3.20.20.140">
    <property type="entry name" value="Metal-dependent hydrolases"/>
    <property type="match status" value="1"/>
</dbReference>
<dbReference type="InterPro" id="IPR032466">
    <property type="entry name" value="Metal_Hydrolase"/>
</dbReference>
<keyword evidence="1" id="KW-0456">Lyase</keyword>
<dbReference type="GO" id="GO:0016787">
    <property type="term" value="F:hydrolase activity"/>
    <property type="evidence" value="ECO:0007669"/>
    <property type="project" value="InterPro"/>
</dbReference>
<dbReference type="Pfam" id="PF04909">
    <property type="entry name" value="Amidohydro_2"/>
    <property type="match status" value="1"/>
</dbReference>
<sequence>MGGTDVDGGWHGRVIDAHGHLGSWFNFAIPDASTDGLLRVMDRCGVATMCVSHLLGVGPDARSGNALLLAELARHPGRLLGYAVHDPHDPEGPGRLAELLEAPGVIGVKLHPDTHEHPLDGPGYAPALALAAERGALVLSHGQHGSPWSDPARFAAVAGRHPSLRLLLGHAGLWPTGFAAAAGVARRHPNVTLEICGSRMTARHLARLVAEVGADRVVFGSDALFLDLRVGLGRVVLAPLAPADRDLLLFGTMTRLLEGPR</sequence>
<dbReference type="InterPro" id="IPR006680">
    <property type="entry name" value="Amidohydro-rel"/>
</dbReference>
<keyword evidence="4" id="KW-1185">Reference proteome</keyword>
<dbReference type="PANTHER" id="PTHR21240">
    <property type="entry name" value="2-AMINO-3-CARBOXYLMUCONATE-6-SEMIALDEHYDE DECARBOXYLASE"/>
    <property type="match status" value="1"/>
</dbReference>
<dbReference type="RefSeq" id="WP_220510256.1">
    <property type="nucleotide sequence ID" value="NZ_BAAALP010000026.1"/>
</dbReference>